<proteinExistence type="predicted"/>
<keyword evidence="10" id="KW-1185">Reference proteome</keyword>
<dbReference type="InterPro" id="IPR051800">
    <property type="entry name" value="PqiA-PqiB_transport"/>
</dbReference>
<comment type="subcellular location">
    <subcellularLocation>
        <location evidence="1">Cell inner membrane</location>
    </subcellularLocation>
</comment>
<keyword evidence="6 8" id="KW-0472">Membrane</keyword>
<feature type="transmembrane region" description="Helical" evidence="8">
    <location>
        <begin position="189"/>
        <end position="207"/>
    </location>
</feature>
<feature type="transmembrane region" description="Helical" evidence="8">
    <location>
        <begin position="96"/>
        <end position="121"/>
    </location>
</feature>
<dbReference type="RefSeq" id="WP_171836481.1">
    <property type="nucleotide sequence ID" value="NZ_CP053708.1"/>
</dbReference>
<evidence type="ECO:0000256" key="1">
    <source>
        <dbReference type="ARBA" id="ARBA00004533"/>
    </source>
</evidence>
<feature type="transmembrane region" description="Helical" evidence="8">
    <location>
        <begin position="449"/>
        <end position="466"/>
    </location>
</feature>
<evidence type="ECO:0000313" key="9">
    <source>
        <dbReference type="EMBL" id="QKE89117.1"/>
    </source>
</evidence>
<dbReference type="KEGG" id="lck:HN018_02785"/>
<evidence type="ECO:0000256" key="4">
    <source>
        <dbReference type="ARBA" id="ARBA00022692"/>
    </source>
</evidence>
<feature type="transmembrane region" description="Helical" evidence="8">
    <location>
        <begin position="370"/>
        <end position="395"/>
    </location>
</feature>
<dbReference type="PANTHER" id="PTHR30462:SF3">
    <property type="entry name" value="INTERMEMBRANE TRANSPORT PROTEIN PQIA"/>
    <property type="match status" value="1"/>
</dbReference>
<evidence type="ECO:0000256" key="5">
    <source>
        <dbReference type="ARBA" id="ARBA00022989"/>
    </source>
</evidence>
<dbReference type="Proteomes" id="UP000500767">
    <property type="component" value="Chromosome"/>
</dbReference>
<feature type="compositionally biased region" description="Polar residues" evidence="7">
    <location>
        <begin position="500"/>
        <end position="510"/>
    </location>
</feature>
<sequence length="510" mass="55388">MTTDTSPPAHGAPTNPAPGAPKRRGLGRRLPKGFKFGVAKTKRPSLRLHVLDGLSECPSCGFFQQVPRLQPGQVADCKRCHGQIGRRRTNPPVSTPLAFCLASAVLYFVAITHSLLTFDLYGRTRTVSLLTGPGELWREGWGPVGVLVLLATVVIPPIVIGLMLAILTAASRPKLPRWAPGLMRRYERLRPWSMIEVYMLGVFVAYTKLIDLAHIEVGVAVYALAGLMLTMAATDSTLDVERVWHKRPVARFARRADGTRVIISTVDASEMVLPPARRIVSCTSCGLVCAADYDIPQERVLGNCPRCQAKVRRRKPQGVLRCMLLTGSAVILYIPANLYPVMTIIQVGRGGGHTILAGVRELYEAHMLPLALLVFFASITVPVLKIVGLTMMAWCTWRGSATRLIDRGRLFRIIDAIGRWSMIDVFMISILVAIVHLGRLANISAEPGVFAFASVVVLTIFAADCFDPRLMWDAAGMNGVLLAKNATGPKTTQGGGRQSVLPSATESVGA</sequence>
<organism evidence="9 10">
    <name type="scientific">Lichenicola cladoniae</name>
    <dbReference type="NCBI Taxonomy" id="1484109"/>
    <lineage>
        <taxon>Bacteria</taxon>
        <taxon>Pseudomonadati</taxon>
        <taxon>Pseudomonadota</taxon>
        <taxon>Alphaproteobacteria</taxon>
        <taxon>Acetobacterales</taxon>
        <taxon>Acetobacteraceae</taxon>
        <taxon>Lichenicola</taxon>
    </lineage>
</organism>
<evidence type="ECO:0000256" key="7">
    <source>
        <dbReference type="SAM" id="MobiDB-lite"/>
    </source>
</evidence>
<keyword evidence="3" id="KW-0997">Cell inner membrane</keyword>
<protein>
    <submittedName>
        <fullName evidence="9">Paraquat-inducible membrane protein A</fullName>
    </submittedName>
</protein>
<dbReference type="PANTHER" id="PTHR30462">
    <property type="entry name" value="INTERMEMBRANE TRANSPORT PROTEIN PQIB-RELATED"/>
    <property type="match status" value="1"/>
</dbReference>
<keyword evidence="4 8" id="KW-0812">Transmembrane</keyword>
<accession>A0A6M8HLA2</accession>
<evidence type="ECO:0000256" key="2">
    <source>
        <dbReference type="ARBA" id="ARBA00022475"/>
    </source>
</evidence>
<dbReference type="Pfam" id="PF04403">
    <property type="entry name" value="PqiA"/>
    <property type="match status" value="2"/>
</dbReference>
<dbReference type="InterPro" id="IPR007498">
    <property type="entry name" value="PqiA-like"/>
</dbReference>
<dbReference type="GO" id="GO:0005886">
    <property type="term" value="C:plasma membrane"/>
    <property type="evidence" value="ECO:0007669"/>
    <property type="project" value="UniProtKB-SubCell"/>
</dbReference>
<feature type="transmembrane region" description="Helical" evidence="8">
    <location>
        <begin position="219"/>
        <end position="238"/>
    </location>
</feature>
<keyword evidence="5 8" id="KW-1133">Transmembrane helix</keyword>
<dbReference type="EMBL" id="CP053708">
    <property type="protein sequence ID" value="QKE89117.1"/>
    <property type="molecule type" value="Genomic_DNA"/>
</dbReference>
<dbReference type="AlphaFoldDB" id="A0A6M8HLA2"/>
<gene>
    <name evidence="9" type="ORF">HN018_02785</name>
</gene>
<reference evidence="9 10" key="1">
    <citation type="journal article" date="2014" name="World J. Microbiol. Biotechnol.">
        <title>Biodiversity and physiological characteristics of Antarctic and Arctic lichens-associated bacteria.</title>
        <authorList>
            <person name="Lee Y.M."/>
            <person name="Kim E.H."/>
            <person name="Lee H.K."/>
            <person name="Hong S.G."/>
        </authorList>
    </citation>
    <scope>NUCLEOTIDE SEQUENCE [LARGE SCALE GENOMIC DNA]</scope>
    <source>
        <strain evidence="9 10">PAMC 26569</strain>
    </source>
</reference>
<feature type="transmembrane region" description="Helical" evidence="8">
    <location>
        <begin position="141"/>
        <end position="168"/>
    </location>
</feature>
<keyword evidence="2" id="KW-1003">Cell membrane</keyword>
<evidence type="ECO:0000256" key="6">
    <source>
        <dbReference type="ARBA" id="ARBA00023136"/>
    </source>
</evidence>
<name>A0A6M8HLA2_9PROT</name>
<evidence type="ECO:0000256" key="8">
    <source>
        <dbReference type="SAM" id="Phobius"/>
    </source>
</evidence>
<evidence type="ECO:0000256" key="3">
    <source>
        <dbReference type="ARBA" id="ARBA00022519"/>
    </source>
</evidence>
<evidence type="ECO:0000313" key="10">
    <source>
        <dbReference type="Proteomes" id="UP000500767"/>
    </source>
</evidence>
<feature type="region of interest" description="Disordered" evidence="7">
    <location>
        <begin position="1"/>
        <end position="29"/>
    </location>
</feature>
<feature type="transmembrane region" description="Helical" evidence="8">
    <location>
        <begin position="318"/>
        <end position="336"/>
    </location>
</feature>
<feature type="transmembrane region" description="Helical" evidence="8">
    <location>
        <begin position="416"/>
        <end position="437"/>
    </location>
</feature>
<feature type="region of interest" description="Disordered" evidence="7">
    <location>
        <begin position="489"/>
        <end position="510"/>
    </location>
</feature>